<keyword evidence="12" id="KW-1185">Reference proteome</keyword>
<comment type="cofactor">
    <cofactor evidence="1 9">
        <name>heme</name>
        <dbReference type="ChEBI" id="CHEBI:30413"/>
    </cofactor>
</comment>
<dbReference type="InterPro" id="IPR050364">
    <property type="entry name" value="Cytochrome_P450_fung"/>
</dbReference>
<evidence type="ECO:0000256" key="10">
    <source>
        <dbReference type="RuleBase" id="RU000461"/>
    </source>
</evidence>
<sequence>MYFWHDPTNANILNCDYIEILANEKPPSPALWCSQQQEHLQDIRRLLLPTHTNFMISIQDVILLSATVAILYWIKFKSRQGLPLPPSPKGLPIIGNLRDVSYDSQWETYHDMSRKLDTDILYLNMFGSDVIVLDTYEAAIDLLEKRSSIYSGRPRMPMVIDLMGWDFSFAFIPYGDRWRKQRRLMHQHFSADAARTFRPHLLKGTHRFLVRVLDEQDTIDKKFRHMAADKLMSFTYGIDVQSKDDPYIEVAEKGNHGLIKAILPGAFLVDALPFLKHVPEWFPGAGFKLKAREWKEFAHGMRDMPFEAAKRNIASGAVPPTSFFVYNCLQAIESGTKDASYTEDLARCTAGSIYSAAADTTVAALSSFILGILKHPEIIKKARQELDSVVKPGHFPDFDDEPSLPYITAIVKETLRWSVVVPVSVPHSLDQEDEYKGYHIPVNSVVLPNAWAMLMNEDAYPDPSEFNPDRFIKDGKFNPDVFDPENVCWGFGRRICPGRYVAYSSVWITIASMLAVFDIEKARDEAGNSVEPAYDYECGLVRSPKSFVCSITPRSKEAEDLVRLTAIQDAMA</sequence>
<evidence type="ECO:0000256" key="3">
    <source>
        <dbReference type="ARBA" id="ARBA00010617"/>
    </source>
</evidence>
<keyword evidence="5 9" id="KW-0479">Metal-binding</keyword>
<dbReference type="InterPro" id="IPR001128">
    <property type="entry name" value="Cyt_P450"/>
</dbReference>
<organism evidence="11 12">
    <name type="scientific">Cyclocybe aegerita</name>
    <name type="common">Black poplar mushroom</name>
    <name type="synonym">Agrocybe aegerita</name>
    <dbReference type="NCBI Taxonomy" id="1973307"/>
    <lineage>
        <taxon>Eukaryota</taxon>
        <taxon>Fungi</taxon>
        <taxon>Dikarya</taxon>
        <taxon>Basidiomycota</taxon>
        <taxon>Agaricomycotina</taxon>
        <taxon>Agaricomycetes</taxon>
        <taxon>Agaricomycetidae</taxon>
        <taxon>Agaricales</taxon>
        <taxon>Agaricineae</taxon>
        <taxon>Bolbitiaceae</taxon>
        <taxon>Cyclocybe</taxon>
    </lineage>
</organism>
<dbReference type="OrthoDB" id="2789670at2759"/>
<dbReference type="CDD" id="cd11065">
    <property type="entry name" value="CYP64-like"/>
    <property type="match status" value="1"/>
</dbReference>
<dbReference type="InterPro" id="IPR036396">
    <property type="entry name" value="Cyt_P450_sf"/>
</dbReference>
<keyword evidence="7 9" id="KW-0408">Iron</keyword>
<name>A0A8S0W3M6_CYCAE</name>
<evidence type="ECO:0000256" key="8">
    <source>
        <dbReference type="ARBA" id="ARBA00023033"/>
    </source>
</evidence>
<proteinExistence type="inferred from homology"/>
<evidence type="ECO:0000256" key="5">
    <source>
        <dbReference type="ARBA" id="ARBA00022723"/>
    </source>
</evidence>
<dbReference type="GO" id="GO:0016705">
    <property type="term" value="F:oxidoreductase activity, acting on paired donors, with incorporation or reduction of molecular oxygen"/>
    <property type="evidence" value="ECO:0007669"/>
    <property type="project" value="InterPro"/>
</dbReference>
<dbReference type="Pfam" id="PF00067">
    <property type="entry name" value="p450"/>
    <property type="match status" value="1"/>
</dbReference>
<dbReference type="GO" id="GO:0004497">
    <property type="term" value="F:monooxygenase activity"/>
    <property type="evidence" value="ECO:0007669"/>
    <property type="project" value="UniProtKB-KW"/>
</dbReference>
<dbReference type="SUPFAM" id="SSF48264">
    <property type="entry name" value="Cytochrome P450"/>
    <property type="match status" value="1"/>
</dbReference>
<keyword evidence="4 9" id="KW-0349">Heme</keyword>
<dbReference type="Gene3D" id="1.10.630.10">
    <property type="entry name" value="Cytochrome P450"/>
    <property type="match status" value="1"/>
</dbReference>
<dbReference type="GO" id="GO:0005506">
    <property type="term" value="F:iron ion binding"/>
    <property type="evidence" value="ECO:0007669"/>
    <property type="project" value="InterPro"/>
</dbReference>
<comment type="pathway">
    <text evidence="2">Secondary metabolite biosynthesis.</text>
</comment>
<evidence type="ECO:0000256" key="6">
    <source>
        <dbReference type="ARBA" id="ARBA00023002"/>
    </source>
</evidence>
<dbReference type="EMBL" id="CACVBS010000032">
    <property type="protein sequence ID" value="CAA7261114.1"/>
    <property type="molecule type" value="Genomic_DNA"/>
</dbReference>
<evidence type="ECO:0000313" key="12">
    <source>
        <dbReference type="Proteomes" id="UP000467700"/>
    </source>
</evidence>
<evidence type="ECO:0000256" key="7">
    <source>
        <dbReference type="ARBA" id="ARBA00023004"/>
    </source>
</evidence>
<dbReference type="AlphaFoldDB" id="A0A8S0W3M6"/>
<evidence type="ECO:0000256" key="9">
    <source>
        <dbReference type="PIRSR" id="PIRSR602401-1"/>
    </source>
</evidence>
<dbReference type="InterPro" id="IPR002401">
    <property type="entry name" value="Cyt_P450_E_grp-I"/>
</dbReference>
<evidence type="ECO:0008006" key="13">
    <source>
        <dbReference type="Google" id="ProtNLM"/>
    </source>
</evidence>
<evidence type="ECO:0000256" key="2">
    <source>
        <dbReference type="ARBA" id="ARBA00005179"/>
    </source>
</evidence>
<dbReference type="Proteomes" id="UP000467700">
    <property type="component" value="Unassembled WGS sequence"/>
</dbReference>
<keyword evidence="6 10" id="KW-0560">Oxidoreductase</keyword>
<feature type="binding site" description="axial binding residue" evidence="9">
    <location>
        <position position="496"/>
    </location>
    <ligand>
        <name>heme</name>
        <dbReference type="ChEBI" id="CHEBI:30413"/>
    </ligand>
    <ligandPart>
        <name>Fe</name>
        <dbReference type="ChEBI" id="CHEBI:18248"/>
    </ligandPart>
</feature>
<gene>
    <name evidence="11" type="ORF">AAE3_LOCUS3509</name>
</gene>
<reference evidence="11 12" key="1">
    <citation type="submission" date="2020-01" db="EMBL/GenBank/DDBJ databases">
        <authorList>
            <person name="Gupta K D."/>
        </authorList>
    </citation>
    <scope>NUCLEOTIDE SEQUENCE [LARGE SCALE GENOMIC DNA]</scope>
</reference>
<dbReference type="InterPro" id="IPR017972">
    <property type="entry name" value="Cyt_P450_CS"/>
</dbReference>
<dbReference type="PRINTS" id="PR00463">
    <property type="entry name" value="EP450I"/>
</dbReference>
<comment type="similarity">
    <text evidence="3 10">Belongs to the cytochrome P450 family.</text>
</comment>
<protein>
    <recommendedName>
        <fullName evidence="13">Cytochrome P450</fullName>
    </recommendedName>
</protein>
<accession>A0A8S0W3M6</accession>
<dbReference type="PROSITE" id="PS00086">
    <property type="entry name" value="CYTOCHROME_P450"/>
    <property type="match status" value="1"/>
</dbReference>
<dbReference type="GO" id="GO:0020037">
    <property type="term" value="F:heme binding"/>
    <property type="evidence" value="ECO:0007669"/>
    <property type="project" value="InterPro"/>
</dbReference>
<evidence type="ECO:0000256" key="1">
    <source>
        <dbReference type="ARBA" id="ARBA00001971"/>
    </source>
</evidence>
<evidence type="ECO:0000256" key="4">
    <source>
        <dbReference type="ARBA" id="ARBA00022617"/>
    </source>
</evidence>
<comment type="caution">
    <text evidence="11">The sequence shown here is derived from an EMBL/GenBank/DDBJ whole genome shotgun (WGS) entry which is preliminary data.</text>
</comment>
<keyword evidence="8 10" id="KW-0503">Monooxygenase</keyword>
<dbReference type="PANTHER" id="PTHR46300:SF7">
    <property type="entry name" value="P450, PUTATIVE (EUROFUNG)-RELATED"/>
    <property type="match status" value="1"/>
</dbReference>
<dbReference type="PANTHER" id="PTHR46300">
    <property type="entry name" value="P450, PUTATIVE (EUROFUNG)-RELATED-RELATED"/>
    <property type="match status" value="1"/>
</dbReference>
<evidence type="ECO:0000313" key="11">
    <source>
        <dbReference type="EMBL" id="CAA7261114.1"/>
    </source>
</evidence>